<dbReference type="EMBL" id="SLVJ01000024">
    <property type="protein sequence ID" value="TCM62718.1"/>
    <property type="molecule type" value="Genomic_DNA"/>
</dbReference>
<keyword evidence="2" id="KW-1185">Reference proteome</keyword>
<comment type="caution">
    <text evidence="1">The sequence shown here is derived from an EMBL/GenBank/DDBJ whole genome shotgun (WGS) entry which is preliminary data.</text>
</comment>
<gene>
    <name evidence="1" type="ORF">EC844_12436</name>
</gene>
<sequence>MANISKFKIGFILLAVCIFAAIMFNKMNFAQDQKQVQQTTELFFNALSQGDLKTAAQLSWQKQQLKITPEMAQHYKDMQLLEIMQISKDSAQHRPEYYQQFYKMMSVMLKIKSAYESEEGDPPGEYILFVTLTQASPESDWLVTEIGSGP</sequence>
<proteinExistence type="predicted"/>
<dbReference type="Proteomes" id="UP000294963">
    <property type="component" value="Unassembled WGS sequence"/>
</dbReference>
<evidence type="ECO:0000313" key="1">
    <source>
        <dbReference type="EMBL" id="TCM62718.1"/>
    </source>
</evidence>
<dbReference type="AlphaFoldDB" id="A0A4V2R001"/>
<evidence type="ECO:0008006" key="3">
    <source>
        <dbReference type="Google" id="ProtNLM"/>
    </source>
</evidence>
<dbReference type="OrthoDB" id="6692471at2"/>
<protein>
    <recommendedName>
        <fullName evidence="3">DUF4829 domain-containing protein</fullName>
    </recommendedName>
</protein>
<evidence type="ECO:0000313" key="2">
    <source>
        <dbReference type="Proteomes" id="UP000294963"/>
    </source>
</evidence>
<reference evidence="1 2" key="1">
    <citation type="submission" date="2019-03" db="EMBL/GenBank/DDBJ databases">
        <title>Genomic analyses of the natural microbiome of Caenorhabditis elegans.</title>
        <authorList>
            <person name="Samuel B."/>
        </authorList>
    </citation>
    <scope>NUCLEOTIDE SEQUENCE [LARGE SCALE GENOMIC DNA]</scope>
    <source>
        <strain evidence="1 2">JUb89</strain>
    </source>
</reference>
<accession>A0A4V2R001</accession>
<organism evidence="1 2">
    <name type="scientific">Acinetobacter calcoaceticus</name>
    <dbReference type="NCBI Taxonomy" id="471"/>
    <lineage>
        <taxon>Bacteria</taxon>
        <taxon>Pseudomonadati</taxon>
        <taxon>Pseudomonadota</taxon>
        <taxon>Gammaproteobacteria</taxon>
        <taxon>Moraxellales</taxon>
        <taxon>Moraxellaceae</taxon>
        <taxon>Acinetobacter</taxon>
        <taxon>Acinetobacter calcoaceticus/baumannii complex</taxon>
    </lineage>
</organism>
<name>A0A4V2R001_ACICA</name>